<feature type="non-terminal residue" evidence="3">
    <location>
        <position position="259"/>
    </location>
</feature>
<organism evidence="3 4">
    <name type="scientific">Fragilariopsis cylindrus CCMP1102</name>
    <dbReference type="NCBI Taxonomy" id="635003"/>
    <lineage>
        <taxon>Eukaryota</taxon>
        <taxon>Sar</taxon>
        <taxon>Stramenopiles</taxon>
        <taxon>Ochrophyta</taxon>
        <taxon>Bacillariophyta</taxon>
        <taxon>Bacillariophyceae</taxon>
        <taxon>Bacillariophycidae</taxon>
        <taxon>Bacillariales</taxon>
        <taxon>Bacillariaceae</taxon>
        <taxon>Fragilariopsis</taxon>
    </lineage>
</organism>
<dbReference type="KEGG" id="fcy:FRACYDRAFT_268669"/>
<dbReference type="InParanoid" id="A0A1E7FH39"/>
<evidence type="ECO:0000256" key="1">
    <source>
        <dbReference type="SAM" id="MobiDB-lite"/>
    </source>
</evidence>
<feature type="compositionally biased region" description="Polar residues" evidence="1">
    <location>
        <begin position="70"/>
        <end position="80"/>
    </location>
</feature>
<proteinExistence type="predicted"/>
<evidence type="ECO:0000313" key="4">
    <source>
        <dbReference type="Proteomes" id="UP000095751"/>
    </source>
</evidence>
<evidence type="ECO:0000256" key="2">
    <source>
        <dbReference type="SAM" id="Phobius"/>
    </source>
</evidence>
<name>A0A1E7FH39_9STRA</name>
<keyword evidence="2" id="KW-0472">Membrane</keyword>
<feature type="compositionally biased region" description="Basic residues" evidence="1">
    <location>
        <begin position="60"/>
        <end position="69"/>
    </location>
</feature>
<gene>
    <name evidence="3" type="ORF">FRACYDRAFT_268669</name>
</gene>
<keyword evidence="4" id="KW-1185">Reference proteome</keyword>
<dbReference type="Proteomes" id="UP000095751">
    <property type="component" value="Unassembled WGS sequence"/>
</dbReference>
<dbReference type="EMBL" id="KV784357">
    <property type="protein sequence ID" value="OEU17355.1"/>
    <property type="molecule type" value="Genomic_DNA"/>
</dbReference>
<sequence length="259" mass="29024">MGFFNSSNRKMKMSSSYDEARDEYEYNKYHNGESSSHDGEGGNNKRNSSSNKSTQETKKSHSFRWRGLKRQNNGLKYNRNSSLTLGTGTTLSYNNNPSKDNNKFISDDEDDYDSFDSERIELLHYGHSKHDENGDDNVINELVTVQDDDESSADGLQELDRATVRLDGIEVYAIVSALTCATSISCFDNFEPTSIDIIMEEYAVFTFLADLCYFGSAALGMMTGLHATLIFSLVTMYGRTALGINRDDAFNQFFSNTGG</sequence>
<keyword evidence="2" id="KW-0812">Transmembrane</keyword>
<feature type="compositionally biased region" description="Basic and acidic residues" evidence="1">
    <location>
        <begin position="23"/>
        <end position="40"/>
    </location>
</feature>
<feature type="transmembrane region" description="Helical" evidence="2">
    <location>
        <begin position="213"/>
        <end position="237"/>
    </location>
</feature>
<feature type="compositionally biased region" description="Low complexity" evidence="1">
    <location>
        <begin position="1"/>
        <end position="16"/>
    </location>
</feature>
<feature type="compositionally biased region" description="Low complexity" evidence="1">
    <location>
        <begin position="44"/>
        <end position="53"/>
    </location>
</feature>
<dbReference type="OrthoDB" id="422089at2759"/>
<accession>A0A1E7FH39</accession>
<dbReference type="AlphaFoldDB" id="A0A1E7FH39"/>
<reference evidence="3 4" key="1">
    <citation type="submission" date="2016-09" db="EMBL/GenBank/DDBJ databases">
        <title>Extensive genetic diversity and differential bi-allelic expression allows diatom success in the polar Southern Ocean.</title>
        <authorList>
            <consortium name="DOE Joint Genome Institute"/>
            <person name="Mock T."/>
            <person name="Otillar R.P."/>
            <person name="Strauss J."/>
            <person name="Dupont C."/>
            <person name="Frickenhaus S."/>
            <person name="Maumus F."/>
            <person name="Mcmullan M."/>
            <person name="Sanges R."/>
            <person name="Schmutz J."/>
            <person name="Toseland A."/>
            <person name="Valas R."/>
            <person name="Veluchamy A."/>
            <person name="Ward B.J."/>
            <person name="Allen A."/>
            <person name="Barry K."/>
            <person name="Falciatore A."/>
            <person name="Ferrante M."/>
            <person name="Fortunato A.E."/>
            <person name="Gloeckner G."/>
            <person name="Gruber A."/>
            <person name="Hipkin R."/>
            <person name="Janech M."/>
            <person name="Kroth P."/>
            <person name="Leese F."/>
            <person name="Lindquist E."/>
            <person name="Lyon B.R."/>
            <person name="Martin J."/>
            <person name="Mayer C."/>
            <person name="Parker M."/>
            <person name="Quesneville H."/>
            <person name="Raymond J."/>
            <person name="Uhlig C."/>
            <person name="Valentin K.U."/>
            <person name="Worden A.Z."/>
            <person name="Armbrust E.V."/>
            <person name="Bowler C."/>
            <person name="Green B."/>
            <person name="Moulton V."/>
            <person name="Van Oosterhout C."/>
            <person name="Grigoriev I."/>
        </authorList>
    </citation>
    <scope>NUCLEOTIDE SEQUENCE [LARGE SCALE GENOMIC DNA]</scope>
    <source>
        <strain evidence="3 4">CCMP1102</strain>
    </source>
</reference>
<keyword evidence="2" id="KW-1133">Transmembrane helix</keyword>
<protein>
    <submittedName>
        <fullName evidence="3">Uncharacterized protein</fullName>
    </submittedName>
</protein>
<evidence type="ECO:0000313" key="3">
    <source>
        <dbReference type="EMBL" id="OEU17355.1"/>
    </source>
</evidence>
<feature type="region of interest" description="Disordered" evidence="1">
    <location>
        <begin position="1"/>
        <end position="81"/>
    </location>
</feature>